<dbReference type="eggNOG" id="COG1977">
    <property type="taxonomic scope" value="Bacteria"/>
</dbReference>
<protein>
    <recommendedName>
        <fullName evidence="3">Molybdopterin synthase sulfur carrier subunit</fullName>
    </recommendedName>
</protein>
<dbReference type="GO" id="GO:1990133">
    <property type="term" value="C:molybdopterin adenylyltransferase complex"/>
    <property type="evidence" value="ECO:0007669"/>
    <property type="project" value="TreeGrafter"/>
</dbReference>
<keyword evidence="5" id="KW-1185">Reference proteome</keyword>
<evidence type="ECO:0000313" key="5">
    <source>
        <dbReference type="Proteomes" id="UP000006844"/>
    </source>
</evidence>
<dbReference type="GO" id="GO:0006777">
    <property type="term" value="P:Mo-molybdopterin cofactor biosynthetic process"/>
    <property type="evidence" value="ECO:0007669"/>
    <property type="project" value="InterPro"/>
</dbReference>
<accession>E8UYB3</accession>
<keyword evidence="1" id="KW-0547">Nucleotide-binding</keyword>
<dbReference type="InterPro" id="IPR016155">
    <property type="entry name" value="Mopterin_synth/thiamin_S_b"/>
</dbReference>
<name>E8UYB3_TERSS</name>
<dbReference type="SUPFAM" id="SSF54285">
    <property type="entry name" value="MoaD/ThiS"/>
    <property type="match status" value="1"/>
</dbReference>
<dbReference type="Pfam" id="PF02597">
    <property type="entry name" value="ThiS"/>
    <property type="match status" value="1"/>
</dbReference>
<dbReference type="HOGENOM" id="CLU_114601_4_3_0"/>
<dbReference type="KEGG" id="tsa:AciPR4_1173"/>
<dbReference type="RefSeq" id="WP_013567734.1">
    <property type="nucleotide sequence ID" value="NC_014963.1"/>
</dbReference>
<dbReference type="Proteomes" id="UP000006844">
    <property type="component" value="Chromosome"/>
</dbReference>
<dbReference type="STRING" id="401053.AciPR4_1173"/>
<evidence type="ECO:0000313" key="4">
    <source>
        <dbReference type="EMBL" id="ADV82001.1"/>
    </source>
</evidence>
<dbReference type="InterPro" id="IPR012675">
    <property type="entry name" value="Beta-grasp_dom_sf"/>
</dbReference>
<dbReference type="PANTHER" id="PTHR33359:SF1">
    <property type="entry name" value="MOLYBDOPTERIN SYNTHASE SULFUR CARRIER SUBUNIT"/>
    <property type="match status" value="1"/>
</dbReference>
<dbReference type="GO" id="GO:0000166">
    <property type="term" value="F:nucleotide binding"/>
    <property type="evidence" value="ECO:0007669"/>
    <property type="project" value="UniProtKB-KW"/>
</dbReference>
<dbReference type="Gene3D" id="3.10.20.30">
    <property type="match status" value="1"/>
</dbReference>
<dbReference type="InterPro" id="IPR003749">
    <property type="entry name" value="ThiS/MoaD-like"/>
</dbReference>
<sequence>MRVRVLCFGMLRDVLGAEFKLDLPSGSSVARVIERCEERAPQLSTMWPRIAVAVNQAYVSRETGLVDGDEVALLPPVSGGAVSIV</sequence>
<evidence type="ECO:0000256" key="3">
    <source>
        <dbReference type="ARBA" id="ARBA00024247"/>
    </source>
</evidence>
<comment type="similarity">
    <text evidence="2">Belongs to the MoaD family.</text>
</comment>
<organism evidence="4 5">
    <name type="scientific">Terriglobus saanensis (strain ATCC BAA-1853 / DSM 23119 / SP1PR4)</name>
    <dbReference type="NCBI Taxonomy" id="401053"/>
    <lineage>
        <taxon>Bacteria</taxon>
        <taxon>Pseudomonadati</taxon>
        <taxon>Acidobacteriota</taxon>
        <taxon>Terriglobia</taxon>
        <taxon>Terriglobales</taxon>
        <taxon>Acidobacteriaceae</taxon>
        <taxon>Terriglobus</taxon>
    </lineage>
</organism>
<dbReference type="PANTHER" id="PTHR33359">
    <property type="entry name" value="MOLYBDOPTERIN SYNTHASE SULFUR CARRIER SUBUNIT"/>
    <property type="match status" value="1"/>
</dbReference>
<evidence type="ECO:0000256" key="1">
    <source>
        <dbReference type="ARBA" id="ARBA00022741"/>
    </source>
</evidence>
<dbReference type="EMBL" id="CP002467">
    <property type="protein sequence ID" value="ADV82001.1"/>
    <property type="molecule type" value="Genomic_DNA"/>
</dbReference>
<evidence type="ECO:0000256" key="2">
    <source>
        <dbReference type="ARBA" id="ARBA00024200"/>
    </source>
</evidence>
<dbReference type="OrthoDB" id="9801945at2"/>
<proteinExistence type="inferred from homology"/>
<dbReference type="InterPro" id="IPR044672">
    <property type="entry name" value="MOCS2A"/>
</dbReference>
<dbReference type="UniPathway" id="UPA00344"/>
<reference evidence="4 5" key="1">
    <citation type="journal article" date="2012" name="Stand. Genomic Sci.">
        <title>Complete genome sequence of Terriglobus saanensis type strain SP1PR4(T), an Acidobacteria from tundra soil.</title>
        <authorList>
            <person name="Rawat S.R."/>
            <person name="Mannisto M.K."/>
            <person name="Starovoytov V."/>
            <person name="Goodwin L."/>
            <person name="Nolan M."/>
            <person name="Hauser L."/>
            <person name="Land M."/>
            <person name="Davenport K.W."/>
            <person name="Woyke T."/>
            <person name="Haggblom M.M."/>
        </authorList>
    </citation>
    <scope>NUCLEOTIDE SEQUENCE</scope>
    <source>
        <strain evidence="5">ATCC BAA-1853 / DSM 23119 / SP1PR4</strain>
    </source>
</reference>
<dbReference type="CDD" id="cd00754">
    <property type="entry name" value="Ubl_MoaD"/>
    <property type="match status" value="1"/>
</dbReference>
<gene>
    <name evidence="4" type="ordered locus">AciPR4_1173</name>
</gene>
<dbReference type="AlphaFoldDB" id="E8UYB3"/>